<organism evidence="2 3">
    <name type="scientific">Escallonia rubra</name>
    <dbReference type="NCBI Taxonomy" id="112253"/>
    <lineage>
        <taxon>Eukaryota</taxon>
        <taxon>Viridiplantae</taxon>
        <taxon>Streptophyta</taxon>
        <taxon>Embryophyta</taxon>
        <taxon>Tracheophyta</taxon>
        <taxon>Spermatophyta</taxon>
        <taxon>Magnoliopsida</taxon>
        <taxon>eudicotyledons</taxon>
        <taxon>Gunneridae</taxon>
        <taxon>Pentapetalae</taxon>
        <taxon>asterids</taxon>
        <taxon>campanulids</taxon>
        <taxon>Escalloniales</taxon>
        <taxon>Escalloniaceae</taxon>
        <taxon>Escallonia</taxon>
    </lineage>
</organism>
<reference evidence="2" key="1">
    <citation type="submission" date="2022-12" db="EMBL/GenBank/DDBJ databases">
        <title>Draft genome assemblies for two species of Escallonia (Escalloniales).</title>
        <authorList>
            <person name="Chanderbali A."/>
            <person name="Dervinis C."/>
            <person name="Anghel I."/>
            <person name="Soltis D."/>
            <person name="Soltis P."/>
            <person name="Zapata F."/>
        </authorList>
    </citation>
    <scope>NUCLEOTIDE SEQUENCE</scope>
    <source>
        <strain evidence="2">UCBG92.1500</strain>
        <tissue evidence="2">Leaf</tissue>
    </source>
</reference>
<keyword evidence="3" id="KW-1185">Reference proteome</keyword>
<evidence type="ECO:0000259" key="1">
    <source>
        <dbReference type="Pfam" id="PF14624"/>
    </source>
</evidence>
<protein>
    <recommendedName>
        <fullName evidence="1">VWA-Hint protein Vwaint domain-containing protein</fullName>
    </recommendedName>
</protein>
<dbReference type="InterPro" id="IPR032838">
    <property type="entry name" value="Vwaint_dom"/>
</dbReference>
<sequence length="317" mass="34419">MERHPFSIPNSADPHCTISKLPSVIASASNSKFAVRTVPLLNLDDGDDYQLHILGRAPIDLVLVLDVSESMMGAKLALLKRVVELALARCVGGLLSVVAKQVQLGMRTILSFGVRIGSIALGRYSNDTSKQGRQGRIDVKDLYADEEKEFLVYLSIPSATAEEKVYKKTSLMVVTCSFKDTVSNHTGHVKGVRVVIRYCGGKRKVEMEGVKGAQDVLGLRRVTLRSLASGQVGDGPCNQLKAELLEVKERMGSLDLYESKGKLYVLAGLNSHSQQRATTRGVNIKPVDDDPVGYETPSMASLVSKSPKAFAAIILDY</sequence>
<dbReference type="EMBL" id="JAVXUO010000834">
    <property type="protein sequence ID" value="KAK2988659.1"/>
    <property type="molecule type" value="Genomic_DNA"/>
</dbReference>
<dbReference type="PANTHER" id="PTHR10579:SF146">
    <property type="entry name" value="RING-TYPE DOMAIN-CONTAINING PROTEIN"/>
    <property type="match status" value="1"/>
</dbReference>
<dbReference type="AlphaFoldDB" id="A0AA88RMX8"/>
<dbReference type="Proteomes" id="UP001187471">
    <property type="component" value="Unassembled WGS sequence"/>
</dbReference>
<gene>
    <name evidence="2" type="ORF">RJ640_026086</name>
</gene>
<proteinExistence type="predicted"/>
<comment type="caution">
    <text evidence="2">The sequence shown here is derived from an EMBL/GenBank/DDBJ whole genome shotgun (WGS) entry which is preliminary data.</text>
</comment>
<dbReference type="Pfam" id="PF14624">
    <property type="entry name" value="Vwaint"/>
    <property type="match status" value="1"/>
</dbReference>
<dbReference type="PANTHER" id="PTHR10579">
    <property type="entry name" value="CALCIUM-ACTIVATED CHLORIDE CHANNEL REGULATOR"/>
    <property type="match status" value="1"/>
</dbReference>
<evidence type="ECO:0000313" key="2">
    <source>
        <dbReference type="EMBL" id="KAK2988659.1"/>
    </source>
</evidence>
<evidence type="ECO:0000313" key="3">
    <source>
        <dbReference type="Proteomes" id="UP001187471"/>
    </source>
</evidence>
<feature type="domain" description="VWA-Hint protein Vwaint" evidence="1">
    <location>
        <begin position="235"/>
        <end position="306"/>
    </location>
</feature>
<accession>A0AA88RMX8</accession>
<dbReference type="InterPro" id="IPR051266">
    <property type="entry name" value="CLCR"/>
</dbReference>
<name>A0AA88RMX8_9ASTE</name>